<sequence length="94" mass="10929">TEKRYDVFSKIARKSPVVFASAHLRLRRKFCHLRSAVWSSSARAFGAPTQRILLSRVRHQGLPDIVAKIRRREVEGQNEEQRFGQEHSCMTHTL</sequence>
<name>A0A0C9YLK4_9AGAM</name>
<reference evidence="1 2" key="1">
    <citation type="submission" date="2014-04" db="EMBL/GenBank/DDBJ databases">
        <authorList>
            <consortium name="DOE Joint Genome Institute"/>
            <person name="Kuo A."/>
            <person name="Kohler A."/>
            <person name="Costa M.D."/>
            <person name="Nagy L.G."/>
            <person name="Floudas D."/>
            <person name="Copeland A."/>
            <person name="Barry K.W."/>
            <person name="Cichocki N."/>
            <person name="Veneault-Fourrey C."/>
            <person name="LaButti K."/>
            <person name="Lindquist E.A."/>
            <person name="Lipzen A."/>
            <person name="Lundell T."/>
            <person name="Morin E."/>
            <person name="Murat C."/>
            <person name="Sun H."/>
            <person name="Tunlid A."/>
            <person name="Henrissat B."/>
            <person name="Grigoriev I.V."/>
            <person name="Hibbett D.S."/>
            <person name="Martin F."/>
            <person name="Nordberg H.P."/>
            <person name="Cantor M.N."/>
            <person name="Hua S.X."/>
        </authorList>
    </citation>
    <scope>NUCLEOTIDE SEQUENCE [LARGE SCALE GENOMIC DNA]</scope>
    <source>
        <strain evidence="1 2">441</strain>
    </source>
</reference>
<keyword evidence="2" id="KW-1185">Reference proteome</keyword>
<proteinExistence type="predicted"/>
<gene>
    <name evidence="1" type="ORF">PISMIDRAFT_676826</name>
</gene>
<reference evidence="2" key="2">
    <citation type="submission" date="2015-01" db="EMBL/GenBank/DDBJ databases">
        <title>Evolutionary Origins and Diversification of the Mycorrhizal Mutualists.</title>
        <authorList>
            <consortium name="DOE Joint Genome Institute"/>
            <consortium name="Mycorrhizal Genomics Consortium"/>
            <person name="Kohler A."/>
            <person name="Kuo A."/>
            <person name="Nagy L.G."/>
            <person name="Floudas D."/>
            <person name="Copeland A."/>
            <person name="Barry K.W."/>
            <person name="Cichocki N."/>
            <person name="Veneault-Fourrey C."/>
            <person name="LaButti K."/>
            <person name="Lindquist E.A."/>
            <person name="Lipzen A."/>
            <person name="Lundell T."/>
            <person name="Morin E."/>
            <person name="Murat C."/>
            <person name="Riley R."/>
            <person name="Ohm R."/>
            <person name="Sun H."/>
            <person name="Tunlid A."/>
            <person name="Henrissat B."/>
            <person name="Grigoriev I.V."/>
            <person name="Hibbett D.S."/>
            <person name="Martin F."/>
        </authorList>
    </citation>
    <scope>NUCLEOTIDE SEQUENCE [LARGE SCALE GENOMIC DNA]</scope>
    <source>
        <strain evidence="2">441</strain>
    </source>
</reference>
<organism evidence="1 2">
    <name type="scientific">Pisolithus microcarpus 441</name>
    <dbReference type="NCBI Taxonomy" id="765257"/>
    <lineage>
        <taxon>Eukaryota</taxon>
        <taxon>Fungi</taxon>
        <taxon>Dikarya</taxon>
        <taxon>Basidiomycota</taxon>
        <taxon>Agaricomycotina</taxon>
        <taxon>Agaricomycetes</taxon>
        <taxon>Agaricomycetidae</taxon>
        <taxon>Boletales</taxon>
        <taxon>Sclerodermatineae</taxon>
        <taxon>Pisolithaceae</taxon>
        <taxon>Pisolithus</taxon>
    </lineage>
</organism>
<dbReference type="HOGENOM" id="CLU_2391989_0_0_1"/>
<protein>
    <submittedName>
        <fullName evidence="1">Uncharacterized protein</fullName>
    </submittedName>
</protein>
<accession>A0A0C9YLK4</accession>
<dbReference type="Proteomes" id="UP000054018">
    <property type="component" value="Unassembled WGS sequence"/>
</dbReference>
<evidence type="ECO:0000313" key="2">
    <source>
        <dbReference type="Proteomes" id="UP000054018"/>
    </source>
</evidence>
<dbReference type="AlphaFoldDB" id="A0A0C9YLK4"/>
<feature type="non-terminal residue" evidence="1">
    <location>
        <position position="1"/>
    </location>
</feature>
<dbReference type="EMBL" id="KN833705">
    <property type="protein sequence ID" value="KIK25875.1"/>
    <property type="molecule type" value="Genomic_DNA"/>
</dbReference>
<evidence type="ECO:0000313" key="1">
    <source>
        <dbReference type="EMBL" id="KIK25875.1"/>
    </source>
</evidence>